<comment type="catalytic activity">
    <reaction evidence="7">
        <text>a medium-chain fatty acyl-CoA + H2O = a medium-chain fatty acid + CoA + H(+)</text>
        <dbReference type="Rhea" id="RHEA:68184"/>
        <dbReference type="ChEBI" id="CHEBI:15377"/>
        <dbReference type="ChEBI" id="CHEBI:15378"/>
        <dbReference type="ChEBI" id="CHEBI:57287"/>
        <dbReference type="ChEBI" id="CHEBI:59558"/>
        <dbReference type="ChEBI" id="CHEBI:90546"/>
    </reaction>
</comment>
<sequence length="173" mass="19085">MRQRFLEWVGTAQWTPVQMPLRAKPEGLTMTDILDRARGALHAQPFSMLLGTELMHTGTNELTLCLPIRDELRQQHGFVHGGVISYLADNALTFAGALSLGPKVVTGEYKINYLRPVMNGTLIARAKVVYAGRHQATCQCNVYVMDGQREKLVAVAQGTINRISENGEHEPAG</sequence>
<evidence type="ECO:0000313" key="12">
    <source>
        <dbReference type="Proteomes" id="UP000674425"/>
    </source>
</evidence>
<proteinExistence type="inferred from homology"/>
<dbReference type="AlphaFoldDB" id="A0A1I7C270"/>
<evidence type="ECO:0000256" key="6">
    <source>
        <dbReference type="ARBA" id="ARBA00040062"/>
    </source>
</evidence>
<feature type="domain" description="Thioesterase" evidence="8">
    <location>
        <begin position="76"/>
        <end position="148"/>
    </location>
</feature>
<dbReference type="SUPFAM" id="SSF54637">
    <property type="entry name" value="Thioesterase/thiol ester dehydrase-isomerase"/>
    <property type="match status" value="1"/>
</dbReference>
<dbReference type="CDD" id="cd03443">
    <property type="entry name" value="PaaI_thioesterase"/>
    <property type="match status" value="1"/>
</dbReference>
<comment type="catalytic activity">
    <reaction evidence="2">
        <text>a fatty acyl-CoA + H2O = a fatty acid + CoA + H(+)</text>
        <dbReference type="Rhea" id="RHEA:16781"/>
        <dbReference type="ChEBI" id="CHEBI:15377"/>
        <dbReference type="ChEBI" id="CHEBI:15378"/>
        <dbReference type="ChEBI" id="CHEBI:28868"/>
        <dbReference type="ChEBI" id="CHEBI:57287"/>
        <dbReference type="ChEBI" id="CHEBI:77636"/>
        <dbReference type="EC" id="3.1.2.20"/>
    </reaction>
</comment>
<dbReference type="Pfam" id="PF03061">
    <property type="entry name" value="4HBT"/>
    <property type="match status" value="1"/>
</dbReference>
<dbReference type="InterPro" id="IPR006683">
    <property type="entry name" value="Thioestr_dom"/>
</dbReference>
<dbReference type="Proteomes" id="UP000674425">
    <property type="component" value="Unassembled WGS sequence"/>
</dbReference>
<evidence type="ECO:0000256" key="2">
    <source>
        <dbReference type="ARBA" id="ARBA00035880"/>
    </source>
</evidence>
<gene>
    <name evidence="9" type="ORF">R69658_00108</name>
    <name evidence="10" type="ORF">SAMN05192563_1005381</name>
</gene>
<evidence type="ECO:0000256" key="4">
    <source>
        <dbReference type="ARBA" id="ARBA00038381"/>
    </source>
</evidence>
<evidence type="ECO:0000256" key="5">
    <source>
        <dbReference type="ARBA" id="ARBA00038894"/>
    </source>
</evidence>
<evidence type="ECO:0000256" key="7">
    <source>
        <dbReference type="ARBA" id="ARBA00048062"/>
    </source>
</evidence>
<name>A0A1I7C270_9BURK</name>
<organism evidence="10 11">
    <name type="scientific">Paraburkholderia aspalathi</name>
    <dbReference type="NCBI Taxonomy" id="1324617"/>
    <lineage>
        <taxon>Bacteria</taxon>
        <taxon>Pseudomonadati</taxon>
        <taxon>Pseudomonadota</taxon>
        <taxon>Betaproteobacteria</taxon>
        <taxon>Burkholderiales</taxon>
        <taxon>Burkholderiaceae</taxon>
        <taxon>Paraburkholderia</taxon>
    </lineage>
</organism>
<reference evidence="9 12" key="2">
    <citation type="submission" date="2021-02" db="EMBL/GenBank/DDBJ databases">
        <authorList>
            <person name="Vanwijnsberghe S."/>
        </authorList>
    </citation>
    <scope>NUCLEOTIDE SEQUENCE [LARGE SCALE GENOMIC DNA]</scope>
    <source>
        <strain evidence="9 12">R-69658</strain>
    </source>
</reference>
<dbReference type="Gene3D" id="3.10.129.10">
    <property type="entry name" value="Hotdog Thioesterase"/>
    <property type="match status" value="1"/>
</dbReference>
<keyword evidence="12" id="KW-1185">Reference proteome</keyword>
<protein>
    <recommendedName>
        <fullName evidence="6">Medium/long-chain acyl-CoA thioesterase YigI</fullName>
        <ecNumber evidence="5">3.1.2.20</ecNumber>
    </recommendedName>
</protein>
<dbReference type="InterPro" id="IPR029069">
    <property type="entry name" value="HotDog_dom_sf"/>
</dbReference>
<evidence type="ECO:0000313" key="10">
    <source>
        <dbReference type="EMBL" id="SFT93542.1"/>
    </source>
</evidence>
<dbReference type="GO" id="GO:0047617">
    <property type="term" value="F:fatty acyl-CoA hydrolase activity"/>
    <property type="evidence" value="ECO:0007669"/>
    <property type="project" value="UniProtKB-EC"/>
</dbReference>
<comment type="similarity">
    <text evidence="4">Belongs to the YigI thioesterase family.</text>
</comment>
<accession>A0A1I7C270</accession>
<evidence type="ECO:0000256" key="3">
    <source>
        <dbReference type="ARBA" id="ARBA00036002"/>
    </source>
</evidence>
<dbReference type="Proteomes" id="UP000198844">
    <property type="component" value="Unassembled WGS sequence"/>
</dbReference>
<dbReference type="InterPro" id="IPR003736">
    <property type="entry name" value="PAAI_dom"/>
</dbReference>
<dbReference type="EC" id="3.1.2.20" evidence="5"/>
<keyword evidence="1" id="KW-0378">Hydrolase</keyword>
<evidence type="ECO:0000259" key="8">
    <source>
        <dbReference type="Pfam" id="PF03061"/>
    </source>
</evidence>
<evidence type="ECO:0000313" key="11">
    <source>
        <dbReference type="Proteomes" id="UP000198844"/>
    </source>
</evidence>
<dbReference type="PANTHER" id="PTHR43240:SF20">
    <property type="entry name" value="MEDIUM_LONG-CHAIN ACYL-COA THIOESTERASE YIGI"/>
    <property type="match status" value="1"/>
</dbReference>
<evidence type="ECO:0000256" key="1">
    <source>
        <dbReference type="ARBA" id="ARBA00022801"/>
    </source>
</evidence>
<reference evidence="10 11" key="1">
    <citation type="submission" date="2016-10" db="EMBL/GenBank/DDBJ databases">
        <authorList>
            <person name="de Groot N.N."/>
        </authorList>
    </citation>
    <scope>NUCLEOTIDE SEQUENCE [LARGE SCALE GENOMIC DNA]</scope>
    <source>
        <strain evidence="10 11">LMG 27731</strain>
    </source>
</reference>
<evidence type="ECO:0000313" key="9">
    <source>
        <dbReference type="EMBL" id="CAE6692539.1"/>
    </source>
</evidence>
<comment type="catalytic activity">
    <reaction evidence="3">
        <text>a long-chain fatty acyl-CoA + H2O = a long-chain fatty acid + CoA + H(+)</text>
        <dbReference type="Rhea" id="RHEA:67680"/>
        <dbReference type="ChEBI" id="CHEBI:15377"/>
        <dbReference type="ChEBI" id="CHEBI:15378"/>
        <dbReference type="ChEBI" id="CHEBI:57287"/>
        <dbReference type="ChEBI" id="CHEBI:57560"/>
        <dbReference type="ChEBI" id="CHEBI:83139"/>
    </reaction>
</comment>
<dbReference type="NCBIfam" id="TIGR00369">
    <property type="entry name" value="unchar_dom_1"/>
    <property type="match status" value="1"/>
</dbReference>
<dbReference type="EMBL" id="CAJNAU010000001">
    <property type="protein sequence ID" value="CAE6692539.1"/>
    <property type="molecule type" value="Genomic_DNA"/>
</dbReference>
<dbReference type="PANTHER" id="PTHR43240">
    <property type="entry name" value="1,4-DIHYDROXY-2-NAPHTHOYL-COA THIOESTERASE 1"/>
    <property type="match status" value="1"/>
</dbReference>
<dbReference type="EMBL" id="FPBH01000005">
    <property type="protein sequence ID" value="SFT93542.1"/>
    <property type="molecule type" value="Genomic_DNA"/>
</dbReference>